<keyword evidence="5" id="KW-0256">Endoplasmic reticulum</keyword>
<name>A0ABQ0GAG2_9PEZI</name>
<keyword evidence="6" id="KW-0496">Mitochondrion</keyword>
<feature type="domain" description="DUF676" evidence="8">
    <location>
        <begin position="38"/>
        <end position="152"/>
    </location>
</feature>
<comment type="subcellular location">
    <subcellularLocation>
        <location evidence="2">Endoplasmic reticulum</location>
    </subcellularLocation>
    <subcellularLocation>
        <location evidence="3">Membrane</location>
    </subcellularLocation>
    <subcellularLocation>
        <location evidence="1">Mitochondrion</location>
    </subcellularLocation>
</comment>
<proteinExistence type="inferred from homology"/>
<dbReference type="Pfam" id="PF05057">
    <property type="entry name" value="DUF676"/>
    <property type="match status" value="1"/>
</dbReference>
<evidence type="ECO:0000313" key="9">
    <source>
        <dbReference type="EMBL" id="GAB1314721.1"/>
    </source>
</evidence>
<evidence type="ECO:0000256" key="3">
    <source>
        <dbReference type="ARBA" id="ARBA00004370"/>
    </source>
</evidence>
<dbReference type="EMBL" id="BAAFSV010000002">
    <property type="protein sequence ID" value="GAB1314721.1"/>
    <property type="molecule type" value="Genomic_DNA"/>
</dbReference>
<dbReference type="RefSeq" id="XP_070916452.1">
    <property type="nucleotide sequence ID" value="XM_071060351.1"/>
</dbReference>
<dbReference type="Proteomes" id="UP001628179">
    <property type="component" value="Unassembled WGS sequence"/>
</dbReference>
<evidence type="ECO:0000256" key="2">
    <source>
        <dbReference type="ARBA" id="ARBA00004240"/>
    </source>
</evidence>
<dbReference type="GeneID" id="98175674"/>
<evidence type="ECO:0000256" key="4">
    <source>
        <dbReference type="ARBA" id="ARBA00007920"/>
    </source>
</evidence>
<dbReference type="InterPro" id="IPR052374">
    <property type="entry name" value="SERAC1"/>
</dbReference>
<dbReference type="Gene3D" id="3.40.50.1820">
    <property type="entry name" value="alpha/beta hydrolase"/>
    <property type="match status" value="1"/>
</dbReference>
<evidence type="ECO:0000256" key="7">
    <source>
        <dbReference type="ARBA" id="ARBA00023136"/>
    </source>
</evidence>
<dbReference type="PANTHER" id="PTHR48182">
    <property type="entry name" value="PROTEIN SERAC1"/>
    <property type="match status" value="1"/>
</dbReference>
<evidence type="ECO:0000259" key="8">
    <source>
        <dbReference type="Pfam" id="PF05057"/>
    </source>
</evidence>
<comment type="caution">
    <text evidence="9">The sequence shown here is derived from an EMBL/GenBank/DDBJ whole genome shotgun (WGS) entry which is preliminary data.</text>
</comment>
<keyword evidence="7" id="KW-0472">Membrane</keyword>
<dbReference type="PANTHER" id="PTHR48182:SF2">
    <property type="entry name" value="PROTEIN SERAC1"/>
    <property type="match status" value="1"/>
</dbReference>
<dbReference type="InterPro" id="IPR029058">
    <property type="entry name" value="AB_hydrolase_fold"/>
</dbReference>
<evidence type="ECO:0000256" key="5">
    <source>
        <dbReference type="ARBA" id="ARBA00022824"/>
    </source>
</evidence>
<comment type="similarity">
    <text evidence="4">Belongs to the putative lipase ROG1 family.</text>
</comment>
<evidence type="ECO:0000313" key="10">
    <source>
        <dbReference type="Proteomes" id="UP001628179"/>
    </source>
</evidence>
<dbReference type="InterPro" id="IPR007751">
    <property type="entry name" value="DUF676_lipase-like"/>
</dbReference>
<evidence type="ECO:0000256" key="1">
    <source>
        <dbReference type="ARBA" id="ARBA00004173"/>
    </source>
</evidence>
<sequence>MGFTNLFKKGGWSAKISEFDEGLHVVHDDPANPAVVDIVFIHGITGSPFRSWAKDPDQPPWIETLLPAQIPRARILTFGYHAHVSGVGSGVILSLRNFAESLIYDLAQDSQRKRDHSRPLIFVCHSMGGLVLQKALILANEDPNERRKAMFRCTHGIAFFGTPMRGTDLAGLANALRALFSIAGDTNRRLMSVFDRSSEELRTIQMSFRRLLRLPRPNGLKDLNIVCFFEAVTMYPLGLIVDEASATLEDYPQRPITADHINMVRFSSATDPGFKALVGALESWVEELNNRAYPMGLSADGWFQRGDKRYNDYLVSGSGSVQLEDAIFLFTEAARLAVIAKPRDSVTYARSHLGIARCKRELTFKTSSSYAELKKHLGEARTHLHRAYNEAVRMNSSALKLRVELELAVIGARQVQVEETESRLEPGIIASKREEVLGELSKVIESCTEMGKEDFREYGTKWLVKLGRGAPQTSVES</sequence>
<dbReference type="SUPFAM" id="SSF53474">
    <property type="entry name" value="alpha/beta-Hydrolases"/>
    <property type="match status" value="1"/>
</dbReference>
<evidence type="ECO:0000256" key="6">
    <source>
        <dbReference type="ARBA" id="ARBA00023128"/>
    </source>
</evidence>
<keyword evidence="10" id="KW-1185">Reference proteome</keyword>
<reference evidence="9 10" key="1">
    <citation type="submission" date="2024-09" db="EMBL/GenBank/DDBJ databases">
        <title>Itraconazole resistance in Madurella fahalii resulting from another homologue of gene encoding cytochrome P450 14-alpha sterol demethylase (CYP51).</title>
        <authorList>
            <person name="Yoshioka I."/>
            <person name="Fahal A.H."/>
            <person name="Kaneko S."/>
            <person name="Yaguchi T."/>
        </authorList>
    </citation>
    <scope>NUCLEOTIDE SEQUENCE [LARGE SCALE GENOMIC DNA]</scope>
    <source>
        <strain evidence="9 10">IFM 68171</strain>
    </source>
</reference>
<accession>A0ABQ0GAG2</accession>
<organism evidence="9 10">
    <name type="scientific">Madurella fahalii</name>
    <dbReference type="NCBI Taxonomy" id="1157608"/>
    <lineage>
        <taxon>Eukaryota</taxon>
        <taxon>Fungi</taxon>
        <taxon>Dikarya</taxon>
        <taxon>Ascomycota</taxon>
        <taxon>Pezizomycotina</taxon>
        <taxon>Sordariomycetes</taxon>
        <taxon>Sordariomycetidae</taxon>
        <taxon>Sordariales</taxon>
        <taxon>Sordariales incertae sedis</taxon>
        <taxon>Madurella</taxon>
    </lineage>
</organism>
<gene>
    <name evidence="9" type="ORF">MFIFM68171_04931</name>
</gene>
<protein>
    <recommendedName>
        <fullName evidence="8">DUF676 domain-containing protein</fullName>
    </recommendedName>
</protein>